<evidence type="ECO:0000313" key="3">
    <source>
        <dbReference type="Proteomes" id="UP000193719"/>
    </source>
</evidence>
<organism evidence="2 3">
    <name type="scientific">Piromyces finnis</name>
    <dbReference type="NCBI Taxonomy" id="1754191"/>
    <lineage>
        <taxon>Eukaryota</taxon>
        <taxon>Fungi</taxon>
        <taxon>Fungi incertae sedis</taxon>
        <taxon>Chytridiomycota</taxon>
        <taxon>Chytridiomycota incertae sedis</taxon>
        <taxon>Neocallimastigomycetes</taxon>
        <taxon>Neocallimastigales</taxon>
        <taxon>Neocallimastigaceae</taxon>
        <taxon>Piromyces</taxon>
    </lineage>
</organism>
<dbReference type="InterPro" id="IPR036861">
    <property type="entry name" value="Endochitinase-like_sf"/>
</dbReference>
<reference evidence="2 3" key="2">
    <citation type="submission" date="2016-08" db="EMBL/GenBank/DDBJ databases">
        <title>Pervasive Adenine N6-methylation of Active Genes in Fungi.</title>
        <authorList>
            <consortium name="DOE Joint Genome Institute"/>
            <person name="Mondo S.J."/>
            <person name="Dannebaum R.O."/>
            <person name="Kuo R.C."/>
            <person name="Labutti K."/>
            <person name="Haridas S."/>
            <person name="Kuo A."/>
            <person name="Salamov A."/>
            <person name="Ahrendt S.R."/>
            <person name="Lipzen A."/>
            <person name="Sullivan W."/>
            <person name="Andreopoulos W.B."/>
            <person name="Clum A."/>
            <person name="Lindquist E."/>
            <person name="Daum C."/>
            <person name="Ramamoorthy G.K."/>
            <person name="Gryganskyi A."/>
            <person name="Culley D."/>
            <person name="Magnuson J.K."/>
            <person name="James T.Y."/>
            <person name="O'Malley M.A."/>
            <person name="Stajich J.E."/>
            <person name="Spatafora J.W."/>
            <person name="Visel A."/>
            <person name="Grigoriev I.V."/>
        </authorList>
    </citation>
    <scope>NUCLEOTIDE SEQUENCE [LARGE SCALE GENOMIC DNA]</scope>
    <source>
        <strain evidence="3">finn</strain>
    </source>
</reference>
<proteinExistence type="predicted"/>
<keyword evidence="3" id="KW-1185">Reference proteome</keyword>
<dbReference type="Proteomes" id="UP000193719">
    <property type="component" value="Unassembled WGS sequence"/>
</dbReference>
<sequence length="70" mass="8047">MNGWCGLSNEHCKISLECQYEFGRWKGKNQSSISTIQPSSTYQQHKTTNTNKWGKDIGKCQKGYYCSKYG</sequence>
<gene>
    <name evidence="2" type="ORF">BCR36DRAFT_285213</name>
</gene>
<name>A0A1Y1VDC8_9FUNG</name>
<dbReference type="AlphaFoldDB" id="A0A1Y1VDC8"/>
<accession>A0A1Y1VDC8</accession>
<dbReference type="SUPFAM" id="SSF57016">
    <property type="entry name" value="Plant lectins/antimicrobial peptides"/>
    <property type="match status" value="1"/>
</dbReference>
<comment type="caution">
    <text evidence="2">The sequence shown here is derived from an EMBL/GenBank/DDBJ whole genome shotgun (WGS) entry which is preliminary data.</text>
</comment>
<dbReference type="GO" id="GO:0008061">
    <property type="term" value="F:chitin binding"/>
    <property type="evidence" value="ECO:0007669"/>
    <property type="project" value="UniProtKB-KW"/>
</dbReference>
<evidence type="ECO:0000256" key="1">
    <source>
        <dbReference type="ARBA" id="ARBA00022669"/>
    </source>
</evidence>
<protein>
    <submittedName>
        <fullName evidence="2">Uncharacterized protein</fullName>
    </submittedName>
</protein>
<keyword evidence="1" id="KW-0147">Chitin-binding</keyword>
<dbReference type="EMBL" id="MCFH01000013">
    <property type="protein sequence ID" value="ORX53408.1"/>
    <property type="molecule type" value="Genomic_DNA"/>
</dbReference>
<evidence type="ECO:0000313" key="2">
    <source>
        <dbReference type="EMBL" id="ORX53408.1"/>
    </source>
</evidence>
<reference evidence="2 3" key="1">
    <citation type="submission" date="2016-08" db="EMBL/GenBank/DDBJ databases">
        <title>Genomes of anaerobic fungi encode conserved fungal cellulosomes for biomass hydrolysis.</title>
        <authorList>
            <consortium name="DOE Joint Genome Institute"/>
            <person name="Haitjema C.H."/>
            <person name="Gilmore S.P."/>
            <person name="Henske J.K."/>
            <person name="Solomon K.V."/>
            <person name="De Groot R."/>
            <person name="Kuo A."/>
            <person name="Mondo S.J."/>
            <person name="Salamov A.A."/>
            <person name="Labutti K."/>
            <person name="Zhao Z."/>
            <person name="Chiniquy J."/>
            <person name="Barry K."/>
            <person name="Brewer H.M."/>
            <person name="Purvine S.O."/>
            <person name="Wright A.T."/>
            <person name="Boxma B."/>
            <person name="Van Alen T."/>
            <person name="Hackstein J.H."/>
            <person name="Baker S.E."/>
            <person name="Grigoriev I.V."/>
            <person name="O'Malley M.A."/>
        </authorList>
    </citation>
    <scope>NUCLEOTIDE SEQUENCE [LARGE SCALE GENOMIC DNA]</scope>
    <source>
        <strain evidence="3">finn</strain>
    </source>
</reference>